<name>A0AAV1NQY6_SCOSC</name>
<dbReference type="PANTHER" id="PTHR13547">
    <property type="match status" value="1"/>
</dbReference>
<keyword evidence="7" id="KW-0540">Nuclease</keyword>
<dbReference type="GO" id="GO:0004526">
    <property type="term" value="F:ribonuclease P activity"/>
    <property type="evidence" value="ECO:0007669"/>
    <property type="project" value="UniProtKB-EC"/>
</dbReference>
<comment type="subcellular location">
    <subcellularLocation>
        <location evidence="3">Mitochondrion</location>
    </subcellularLocation>
</comment>
<keyword evidence="9" id="KW-0378">Hydrolase</keyword>
<evidence type="ECO:0000256" key="3">
    <source>
        <dbReference type="ARBA" id="ARBA00004173"/>
    </source>
</evidence>
<evidence type="ECO:0000256" key="11">
    <source>
        <dbReference type="ARBA" id="ARBA00022842"/>
    </source>
</evidence>
<dbReference type="GO" id="GO:0001682">
    <property type="term" value="P:tRNA 5'-leader removal"/>
    <property type="evidence" value="ECO:0007669"/>
    <property type="project" value="TreeGrafter"/>
</dbReference>
<evidence type="ECO:0000256" key="1">
    <source>
        <dbReference type="ARBA" id="ARBA00000928"/>
    </source>
</evidence>
<dbReference type="GO" id="GO:0046872">
    <property type="term" value="F:metal ion binding"/>
    <property type="evidence" value="ECO:0007669"/>
    <property type="project" value="UniProtKB-KW"/>
</dbReference>
<keyword evidence="11" id="KW-0460">Magnesium</keyword>
<evidence type="ECO:0000256" key="14">
    <source>
        <dbReference type="ARBA" id="ARBA00044536"/>
    </source>
</evidence>
<evidence type="ECO:0000256" key="10">
    <source>
        <dbReference type="ARBA" id="ARBA00022833"/>
    </source>
</evidence>
<comment type="cofactor">
    <cofactor evidence="2">
        <name>Mg(2+)</name>
        <dbReference type="ChEBI" id="CHEBI:18420"/>
    </cofactor>
</comment>
<keyword evidence="6" id="KW-0819">tRNA processing</keyword>
<keyword evidence="8" id="KW-0479">Metal-binding</keyword>
<dbReference type="Proteomes" id="UP001314229">
    <property type="component" value="Unassembled WGS sequence"/>
</dbReference>
<evidence type="ECO:0000256" key="12">
    <source>
        <dbReference type="ARBA" id="ARBA00022946"/>
    </source>
</evidence>
<evidence type="ECO:0000256" key="9">
    <source>
        <dbReference type="ARBA" id="ARBA00022801"/>
    </source>
</evidence>
<dbReference type="GO" id="GO:0097745">
    <property type="term" value="P:mitochondrial tRNA 5'-end processing"/>
    <property type="evidence" value="ECO:0007669"/>
    <property type="project" value="TreeGrafter"/>
</dbReference>
<evidence type="ECO:0000313" key="18">
    <source>
        <dbReference type="EMBL" id="CAK6962047.1"/>
    </source>
</evidence>
<protein>
    <recommendedName>
        <fullName evidence="14">Mitochondrial ribonuclease P catalytic subunit</fullName>
        <ecNumber evidence="5">3.1.26.5</ecNumber>
    </recommendedName>
    <alternativeName>
        <fullName evidence="15">Mitochondrial ribonuclease P protein 3</fullName>
    </alternativeName>
</protein>
<sequence length="622" mass="71260">MGSTLILKVRICLKPLQPFFHQGTSAFLTIKTPVSLVVPPTARFLCTRNTNYNPARSRETDRNNRQTNRQAGGKHGTNRWVEEELWDGAVERRLKKEQSFPKSVFAAGTAKRTAEMLKRKAPMAHEDENEEPVRRESREAGKLQPPERPLSPAEWRKLKESHGNMQRFDIRMMNALFSSGAQLDTAKSLLTFVAMETGTLSYELLLRYLTLCVRGGHEAEVFDVYDIMRGSFPSLDTGASSLFIKSFSQTVRWREAIGILQEVKKVFTPSPRNYGDIITAAMLNGDATTAWALYDELMENGLSPHQETWDALFKRVTNSKEEEEQGAEVTSDTEHQERLLGILLYMRNNQIYPQQSLTSTIKTWFESLTGQKWTGSWTKATPKGVCRCCGTQLESIQLTVEEYQQLKDRVMTDIIQGRDVFKKTTPEELQRFKAFVKRKPAFDVVIDGLNVANTNKDKCRQSETLLAVVSELERQGLSVLVLGRKHMLRPSRSWDKNDMKLIQQKAHCFFTENISEDDPFLLYASLHSGNHCRFVSKDLMRDHKACLSDGATRRLFFKWQRGHQLVVYGFVAAGRRVRFQIIPSYDTILQTSGDSWHVPYDDTEDRSTHEVPQRWLCLTKTP</sequence>
<evidence type="ECO:0000256" key="16">
    <source>
        <dbReference type="SAM" id="MobiDB-lite"/>
    </source>
</evidence>
<gene>
    <name evidence="18" type="ORF">FSCOSCO3_A031836</name>
</gene>
<dbReference type="InterPro" id="IPR011990">
    <property type="entry name" value="TPR-like_helical_dom_sf"/>
</dbReference>
<evidence type="ECO:0000256" key="7">
    <source>
        <dbReference type="ARBA" id="ARBA00022722"/>
    </source>
</evidence>
<comment type="catalytic activity">
    <reaction evidence="1">
        <text>Endonucleolytic cleavage of RNA, removing 5'-extranucleotides from tRNA precursor.</text>
        <dbReference type="EC" id="3.1.26.5"/>
    </reaction>
</comment>
<feature type="region of interest" description="Disordered" evidence="16">
    <location>
        <begin position="49"/>
        <end position="77"/>
    </location>
</feature>
<dbReference type="Gene3D" id="1.25.40.10">
    <property type="entry name" value="Tetratricopeptide repeat domain"/>
    <property type="match status" value="1"/>
</dbReference>
<comment type="similarity">
    <text evidence="4">Belongs to the PPR family. P subfamily.</text>
</comment>
<accession>A0AAV1NQY6</accession>
<feature type="compositionally biased region" description="Basic and acidic residues" evidence="16">
    <location>
        <begin position="117"/>
        <end position="141"/>
    </location>
</feature>
<keyword evidence="13" id="KW-0496">Mitochondrion</keyword>
<feature type="region of interest" description="Disordered" evidence="16">
    <location>
        <begin position="117"/>
        <end position="154"/>
    </location>
</feature>
<dbReference type="GO" id="GO:0030678">
    <property type="term" value="C:mitochondrial ribonuclease P complex"/>
    <property type="evidence" value="ECO:0007669"/>
    <property type="project" value="TreeGrafter"/>
</dbReference>
<evidence type="ECO:0000259" key="17">
    <source>
        <dbReference type="Pfam" id="PF16953"/>
    </source>
</evidence>
<reference evidence="18 19" key="1">
    <citation type="submission" date="2024-01" db="EMBL/GenBank/DDBJ databases">
        <authorList>
            <person name="Alioto T."/>
            <person name="Alioto T."/>
            <person name="Gomez Garrido J."/>
        </authorList>
    </citation>
    <scope>NUCLEOTIDE SEQUENCE [LARGE SCALE GENOMIC DNA]</scope>
</reference>
<proteinExistence type="inferred from homology"/>
<dbReference type="CDD" id="cd18718">
    <property type="entry name" value="PIN_PRORP"/>
    <property type="match status" value="1"/>
</dbReference>
<keyword evidence="19" id="KW-1185">Reference proteome</keyword>
<evidence type="ECO:0000256" key="6">
    <source>
        <dbReference type="ARBA" id="ARBA00022694"/>
    </source>
</evidence>
<evidence type="ECO:0000313" key="19">
    <source>
        <dbReference type="Proteomes" id="UP001314229"/>
    </source>
</evidence>
<organism evidence="18 19">
    <name type="scientific">Scomber scombrus</name>
    <name type="common">Atlantic mackerel</name>
    <name type="synonym">Scomber vernalis</name>
    <dbReference type="NCBI Taxonomy" id="13677"/>
    <lineage>
        <taxon>Eukaryota</taxon>
        <taxon>Metazoa</taxon>
        <taxon>Chordata</taxon>
        <taxon>Craniata</taxon>
        <taxon>Vertebrata</taxon>
        <taxon>Euteleostomi</taxon>
        <taxon>Actinopterygii</taxon>
        <taxon>Neopterygii</taxon>
        <taxon>Teleostei</taxon>
        <taxon>Neoteleostei</taxon>
        <taxon>Acanthomorphata</taxon>
        <taxon>Pelagiaria</taxon>
        <taxon>Scombriformes</taxon>
        <taxon>Scombridae</taxon>
        <taxon>Scomber</taxon>
    </lineage>
</organism>
<feature type="domain" description="PRORP" evidence="17">
    <location>
        <begin position="383"/>
        <end position="617"/>
    </location>
</feature>
<dbReference type="AlphaFoldDB" id="A0AAV1NQY6"/>
<evidence type="ECO:0000256" key="2">
    <source>
        <dbReference type="ARBA" id="ARBA00001946"/>
    </source>
</evidence>
<dbReference type="EMBL" id="CAWUFR010000055">
    <property type="protein sequence ID" value="CAK6962047.1"/>
    <property type="molecule type" value="Genomic_DNA"/>
</dbReference>
<dbReference type="EC" id="3.1.26.5" evidence="5"/>
<dbReference type="Gene3D" id="3.40.50.11980">
    <property type="match status" value="1"/>
</dbReference>
<comment type="caution">
    <text evidence="18">The sequence shown here is derived from an EMBL/GenBank/DDBJ whole genome shotgun (WGS) entry which is preliminary data.</text>
</comment>
<evidence type="ECO:0000256" key="4">
    <source>
        <dbReference type="ARBA" id="ARBA00007626"/>
    </source>
</evidence>
<evidence type="ECO:0000256" key="5">
    <source>
        <dbReference type="ARBA" id="ARBA00012179"/>
    </source>
</evidence>
<keyword evidence="10" id="KW-0862">Zinc</keyword>
<dbReference type="InterPro" id="IPR033495">
    <property type="entry name" value="MRPP3_PIN_dom"/>
</dbReference>
<evidence type="ECO:0000256" key="13">
    <source>
        <dbReference type="ARBA" id="ARBA00023128"/>
    </source>
</evidence>
<evidence type="ECO:0000256" key="8">
    <source>
        <dbReference type="ARBA" id="ARBA00022723"/>
    </source>
</evidence>
<dbReference type="FunFam" id="1.25.40.10:FF:001403">
    <property type="entry name" value="Mitochondrial ribonuclease P protein 3-like Protein"/>
    <property type="match status" value="1"/>
</dbReference>
<dbReference type="PANTHER" id="PTHR13547:SF1">
    <property type="entry name" value="MITOCHONDRIAL RIBONUCLEASE P CATALYTIC SUBUNIT"/>
    <property type="match status" value="1"/>
</dbReference>
<dbReference type="InterPro" id="IPR031595">
    <property type="entry name" value="PRORP_C"/>
</dbReference>
<evidence type="ECO:0000256" key="15">
    <source>
        <dbReference type="ARBA" id="ARBA00044559"/>
    </source>
</evidence>
<dbReference type="Pfam" id="PF16953">
    <property type="entry name" value="PRORP"/>
    <property type="match status" value="1"/>
</dbReference>
<keyword evidence="12" id="KW-0809">Transit peptide</keyword>